<protein>
    <submittedName>
        <fullName evidence="1">S26 family signal peptidase</fullName>
    </submittedName>
</protein>
<sequence>MKKEIVSSIEDVLNSFGSITYKVSGKSMMPMIVPNRDIVTVKRKTEDMKLNINDVVLYHQKGKLILHRIVEVLPNSRYVILGDNCSRKEYNILEEDIIGVLTSFKHNGIHYETTDERYAEYVKRLRNSEFIRTKSKLIYDIIVQHLTILPSPFITKVKTCLRKLIVFQIEFV</sequence>
<keyword evidence="2" id="KW-1185">Reference proteome</keyword>
<dbReference type="RefSeq" id="WP_301637979.1">
    <property type="nucleotide sequence ID" value="NZ_JADYTN010000010.1"/>
</dbReference>
<dbReference type="InterPro" id="IPR036286">
    <property type="entry name" value="LexA/Signal_pep-like_sf"/>
</dbReference>
<dbReference type="EMBL" id="JADYTN010000010">
    <property type="protein sequence ID" value="MCF2563662.1"/>
    <property type="molecule type" value="Genomic_DNA"/>
</dbReference>
<gene>
    <name evidence="1" type="ORF">I6E12_06005</name>
</gene>
<reference evidence="1 2" key="1">
    <citation type="submission" date="2020-12" db="EMBL/GenBank/DDBJ databases">
        <title>Whole genome sequences of gut porcine anaerobes.</title>
        <authorList>
            <person name="Kubasova T."/>
            <person name="Jahodarova E."/>
            <person name="Rychlik I."/>
        </authorList>
    </citation>
    <scope>NUCLEOTIDE SEQUENCE [LARGE SCALE GENOMIC DNA]</scope>
    <source>
        <strain evidence="1 2">An925</strain>
    </source>
</reference>
<dbReference type="Proteomes" id="UP001200470">
    <property type="component" value="Unassembled WGS sequence"/>
</dbReference>
<dbReference type="Gene3D" id="2.10.109.10">
    <property type="entry name" value="Umud Fragment, subunit A"/>
    <property type="match status" value="1"/>
</dbReference>
<proteinExistence type="predicted"/>
<dbReference type="CDD" id="cd06462">
    <property type="entry name" value="Peptidase_S24_S26"/>
    <property type="match status" value="1"/>
</dbReference>
<dbReference type="SUPFAM" id="SSF51306">
    <property type="entry name" value="LexA/Signal peptidase"/>
    <property type="match status" value="1"/>
</dbReference>
<accession>A0ABS9CF02</accession>
<organism evidence="1 2">
    <name type="scientific">Xylanibacter brevis</name>
    <dbReference type="NCBI Taxonomy" id="83231"/>
    <lineage>
        <taxon>Bacteria</taxon>
        <taxon>Pseudomonadati</taxon>
        <taxon>Bacteroidota</taxon>
        <taxon>Bacteroidia</taxon>
        <taxon>Bacteroidales</taxon>
        <taxon>Prevotellaceae</taxon>
        <taxon>Xylanibacter</taxon>
    </lineage>
</organism>
<comment type="caution">
    <text evidence="1">The sequence shown here is derived from an EMBL/GenBank/DDBJ whole genome shotgun (WGS) entry which is preliminary data.</text>
</comment>
<evidence type="ECO:0000313" key="1">
    <source>
        <dbReference type="EMBL" id="MCF2563662.1"/>
    </source>
</evidence>
<name>A0ABS9CF02_9BACT</name>
<evidence type="ECO:0000313" key="2">
    <source>
        <dbReference type="Proteomes" id="UP001200470"/>
    </source>
</evidence>